<proteinExistence type="predicted"/>
<evidence type="ECO:0000313" key="2">
    <source>
        <dbReference type="Proteomes" id="UP000714275"/>
    </source>
</evidence>
<organism evidence="1 2">
    <name type="scientific">Suillus placidus</name>
    <dbReference type="NCBI Taxonomy" id="48579"/>
    <lineage>
        <taxon>Eukaryota</taxon>
        <taxon>Fungi</taxon>
        <taxon>Dikarya</taxon>
        <taxon>Basidiomycota</taxon>
        <taxon>Agaricomycotina</taxon>
        <taxon>Agaricomycetes</taxon>
        <taxon>Agaricomycetidae</taxon>
        <taxon>Boletales</taxon>
        <taxon>Suillineae</taxon>
        <taxon>Suillaceae</taxon>
        <taxon>Suillus</taxon>
    </lineage>
</organism>
<keyword evidence="2" id="KW-1185">Reference proteome</keyword>
<dbReference type="EMBL" id="JABBWD010000028">
    <property type="protein sequence ID" value="KAG1776155.1"/>
    <property type="molecule type" value="Genomic_DNA"/>
</dbReference>
<name>A0A9P6ZSW8_9AGAM</name>
<reference evidence="1" key="1">
    <citation type="journal article" date="2020" name="New Phytol.">
        <title>Comparative genomics reveals dynamic genome evolution in host specialist ectomycorrhizal fungi.</title>
        <authorList>
            <person name="Lofgren L.A."/>
            <person name="Nguyen N.H."/>
            <person name="Vilgalys R."/>
            <person name="Ruytinx J."/>
            <person name="Liao H.L."/>
            <person name="Branco S."/>
            <person name="Kuo A."/>
            <person name="LaButti K."/>
            <person name="Lipzen A."/>
            <person name="Andreopoulos W."/>
            <person name="Pangilinan J."/>
            <person name="Riley R."/>
            <person name="Hundley H."/>
            <person name="Na H."/>
            <person name="Barry K."/>
            <person name="Grigoriev I.V."/>
            <person name="Stajich J.E."/>
            <person name="Kennedy P.G."/>
        </authorList>
    </citation>
    <scope>NUCLEOTIDE SEQUENCE</scope>
    <source>
        <strain evidence="1">DOB743</strain>
    </source>
</reference>
<accession>A0A9P6ZSW8</accession>
<dbReference type="Proteomes" id="UP000714275">
    <property type="component" value="Unassembled WGS sequence"/>
</dbReference>
<dbReference type="AlphaFoldDB" id="A0A9P6ZSW8"/>
<gene>
    <name evidence="1" type="ORF">EV702DRAFT_1046322</name>
</gene>
<evidence type="ECO:0000313" key="1">
    <source>
        <dbReference type="EMBL" id="KAG1776155.1"/>
    </source>
</evidence>
<sequence length="242" mass="27009">MHNNHCIRTPSPPMEDLRQTTLTTPTSFMMQALYPSLVCECWSMYTPAAIVRKYYTWSAVASELDARHMDQGSEEVGGICEAWVHVHAVCGMFADMYALEASLAITLATVKESRAEWLGRQKAMEYENLQFFTLLLKTLPQSDKLCAVINELLDLFPGALGSIGPSSDANISKTSPVRNGFFKSFLLDLDDEPIMLSQAFSSFEDRTMTSVLLEEYTHMTCKQIPTVNLFANSSLSTSAFDL</sequence>
<comment type="caution">
    <text evidence="1">The sequence shown here is derived from an EMBL/GenBank/DDBJ whole genome shotgun (WGS) entry which is preliminary data.</text>
</comment>
<protein>
    <submittedName>
        <fullName evidence="1">Uncharacterized protein</fullName>
    </submittedName>
</protein>